<gene>
    <name evidence="2" type="ORF">2060</name>
</gene>
<dbReference type="InterPro" id="IPR001279">
    <property type="entry name" value="Metallo-B-lactamas"/>
</dbReference>
<accession>A0A0E4GBH9</accession>
<name>A0A0E4GBH9_9FIRM</name>
<dbReference type="EMBL" id="CGIH01000032">
    <property type="protein sequence ID" value="CFX86268.1"/>
    <property type="molecule type" value="Genomic_DNA"/>
</dbReference>
<dbReference type="AlphaFoldDB" id="A0A0E4GBH9"/>
<dbReference type="STRING" id="690567.2060"/>
<dbReference type="Proteomes" id="UP000045545">
    <property type="component" value="Unassembled WGS sequence"/>
</dbReference>
<dbReference type="RefSeq" id="WP_052729722.1">
    <property type="nucleotide sequence ID" value="NZ_CGIH01000032.1"/>
</dbReference>
<dbReference type="Pfam" id="PF00753">
    <property type="entry name" value="Lactamase_B"/>
    <property type="match status" value="1"/>
</dbReference>
<evidence type="ECO:0000313" key="3">
    <source>
        <dbReference type="Proteomes" id="UP000045545"/>
    </source>
</evidence>
<sequence>MNKKTIFGIILGVLLLGGCSNLLLSDSYAPESQPALSEPQSALSDDGLLKVHYIDVGQGDAILIQTPAAENILIDGGGNDDERLICDYLASQEVKKIDVLVGTHPHEDHIGGLDAVVNHFPVENVYLPRVTHNTKTYEDLLQAIKGRGLKVKTAQAGVTIPVTNLNCQILSPARSYENLNDFSAVIKLDYGQQSFLFCGDATETAELDMLAAGYNLQSDIIKIGHHGSISSSSRRFLKSVAPVYAVISCGQDNAYGHPHKEVLARLKKADINVLRTDKQGTIVVFADGKNNIEIKTNSKENGE</sequence>
<reference evidence="2 3" key="1">
    <citation type="submission" date="2015-03" db="EMBL/GenBank/DDBJ databases">
        <authorList>
            <person name="Murphy D."/>
        </authorList>
    </citation>
    <scope>NUCLEOTIDE SEQUENCE [LARGE SCALE GENOMIC DNA]</scope>
    <source>
        <strain evidence="2 3">OL-4</strain>
    </source>
</reference>
<evidence type="ECO:0000259" key="1">
    <source>
        <dbReference type="SMART" id="SM00849"/>
    </source>
</evidence>
<dbReference type="PANTHER" id="PTHR30619:SF7">
    <property type="entry name" value="BETA-LACTAMASE DOMAIN PROTEIN"/>
    <property type="match status" value="1"/>
</dbReference>
<feature type="domain" description="Metallo-beta-lactamase" evidence="1">
    <location>
        <begin position="58"/>
        <end position="251"/>
    </location>
</feature>
<dbReference type="Gene3D" id="3.60.15.10">
    <property type="entry name" value="Ribonuclease Z/Hydroxyacylglutathione hydrolase-like"/>
    <property type="match status" value="1"/>
</dbReference>
<proteinExistence type="predicted"/>
<keyword evidence="3" id="KW-1185">Reference proteome</keyword>
<evidence type="ECO:0000313" key="2">
    <source>
        <dbReference type="EMBL" id="CFX86268.1"/>
    </source>
</evidence>
<dbReference type="InterPro" id="IPR052159">
    <property type="entry name" value="Competence_DNA_uptake"/>
</dbReference>
<dbReference type="OrthoDB" id="9761531at2"/>
<dbReference type="PANTHER" id="PTHR30619">
    <property type="entry name" value="DNA INTERNALIZATION/COMPETENCE PROTEIN COMEC/REC2"/>
    <property type="match status" value="1"/>
</dbReference>
<dbReference type="InterPro" id="IPR035681">
    <property type="entry name" value="ComA-like_MBL"/>
</dbReference>
<dbReference type="PROSITE" id="PS51257">
    <property type="entry name" value="PROKAR_LIPOPROTEIN"/>
    <property type="match status" value="1"/>
</dbReference>
<organism evidence="2 3">
    <name type="scientific">Syntrophomonas zehnderi OL-4</name>
    <dbReference type="NCBI Taxonomy" id="690567"/>
    <lineage>
        <taxon>Bacteria</taxon>
        <taxon>Bacillati</taxon>
        <taxon>Bacillota</taxon>
        <taxon>Clostridia</taxon>
        <taxon>Eubacteriales</taxon>
        <taxon>Syntrophomonadaceae</taxon>
        <taxon>Syntrophomonas</taxon>
    </lineage>
</organism>
<dbReference type="SUPFAM" id="SSF56281">
    <property type="entry name" value="Metallo-hydrolase/oxidoreductase"/>
    <property type="match status" value="1"/>
</dbReference>
<protein>
    <submittedName>
        <fullName evidence="2">Beta-lactamase-like</fullName>
    </submittedName>
</protein>
<dbReference type="InterPro" id="IPR036866">
    <property type="entry name" value="RibonucZ/Hydroxyglut_hydro"/>
</dbReference>
<dbReference type="SMART" id="SM00849">
    <property type="entry name" value="Lactamase_B"/>
    <property type="match status" value="1"/>
</dbReference>
<dbReference type="CDD" id="cd07731">
    <property type="entry name" value="ComA-like_MBL-fold"/>
    <property type="match status" value="1"/>
</dbReference>